<dbReference type="GO" id="GO:0003677">
    <property type="term" value="F:DNA binding"/>
    <property type="evidence" value="ECO:0007669"/>
    <property type="project" value="UniProtKB-UniRule"/>
</dbReference>
<dbReference type="InterPro" id="IPR010998">
    <property type="entry name" value="Integrase_recombinase_N"/>
</dbReference>
<protein>
    <submittedName>
        <fullName evidence="7">Tyrosine-type recombinase/integrase</fullName>
    </submittedName>
</protein>
<dbReference type="Gene3D" id="1.10.443.10">
    <property type="entry name" value="Intergrase catalytic core"/>
    <property type="match status" value="1"/>
</dbReference>
<dbReference type="InterPro" id="IPR013762">
    <property type="entry name" value="Integrase-like_cat_sf"/>
</dbReference>
<dbReference type="GO" id="GO:0015074">
    <property type="term" value="P:DNA integration"/>
    <property type="evidence" value="ECO:0007669"/>
    <property type="project" value="UniProtKB-KW"/>
</dbReference>
<dbReference type="PROSITE" id="PS51900">
    <property type="entry name" value="CB"/>
    <property type="match status" value="1"/>
</dbReference>
<evidence type="ECO:0000256" key="1">
    <source>
        <dbReference type="ARBA" id="ARBA00022908"/>
    </source>
</evidence>
<accession>A0A6N6W0Q1</accession>
<dbReference type="CDD" id="cd01188">
    <property type="entry name" value="INT_RitA_C_like"/>
    <property type="match status" value="1"/>
</dbReference>
<evidence type="ECO:0000259" key="5">
    <source>
        <dbReference type="PROSITE" id="PS51898"/>
    </source>
</evidence>
<dbReference type="Gene3D" id="1.10.150.130">
    <property type="match status" value="1"/>
</dbReference>
<comment type="caution">
    <text evidence="7">The sequence shown here is derived from an EMBL/GenBank/DDBJ whole genome shotgun (WGS) entry which is preliminary data.</text>
</comment>
<dbReference type="InterPro" id="IPR002104">
    <property type="entry name" value="Integrase_catalytic"/>
</dbReference>
<dbReference type="AlphaFoldDB" id="A0A6N6W0Q1"/>
<sequence>MKYVVNDQAVLARPPEGPLAASIALFARALSEQGYSAYSLHVQVRIAADFSRWLNQRRVGIRRICADDARRYLQYRARYLRPHREDRAALRHLIDFLRRERLIAAEKVPPRRPSSAECCVQAYAQYLREARALTEATIANYVPFVRRFLDDCFGNGRVTLSRLCAGDIVRFVQRQAPHLHPKHAKLMTTALRSFLRYACYRGDTALDLAAAVPIVANWSMPAIPRAISPEQTRELLASIDRRSGIGRRDYAILLLLARLGLRSGEVAFLELGDIDWNAGRLTVRGSGGQRNELPLPVDVGKAIAAYLRHGRPVSTCRRIFLRVRAPLTGFRGSGGVSSIVRHSLQRAGIDAPTMGAHQFRHGLATEMLFRGASLGEIGELLGHRHPQTTKIYTKVDIKALRTLAVPWPGGVR</sequence>
<dbReference type="SUPFAM" id="SSF56349">
    <property type="entry name" value="DNA breaking-rejoining enzymes"/>
    <property type="match status" value="1"/>
</dbReference>
<keyword evidence="1" id="KW-0229">DNA integration</keyword>
<keyword evidence="2 4" id="KW-0238">DNA-binding</keyword>
<organism evidence="7 8">
    <name type="scientific">Paraburkholderia madseniana</name>
    <dbReference type="NCBI Taxonomy" id="2599607"/>
    <lineage>
        <taxon>Bacteria</taxon>
        <taxon>Pseudomonadati</taxon>
        <taxon>Pseudomonadota</taxon>
        <taxon>Betaproteobacteria</taxon>
        <taxon>Burkholderiales</taxon>
        <taxon>Burkholderiaceae</taxon>
        <taxon>Paraburkholderia</taxon>
    </lineage>
</organism>
<evidence type="ECO:0000256" key="2">
    <source>
        <dbReference type="ARBA" id="ARBA00023125"/>
    </source>
</evidence>
<evidence type="ECO:0000256" key="3">
    <source>
        <dbReference type="ARBA" id="ARBA00023172"/>
    </source>
</evidence>
<reference evidence="7 8" key="1">
    <citation type="journal article" date="2020" name="Int. J. Syst. Evol. Microbiol.">
        <title>Paraburkholderia madseniana sp. nov., a phenolic acid-degrading bacterium isolated from acidic forest soil.</title>
        <authorList>
            <person name="Wilhelm R.C."/>
            <person name="Murphy S.J.L."/>
            <person name="Feriancek N.M."/>
            <person name="Karasz D.C."/>
            <person name="DeRito C.M."/>
            <person name="Newman J.D."/>
            <person name="Buckley D.H."/>
        </authorList>
    </citation>
    <scope>NUCLEOTIDE SEQUENCE [LARGE SCALE GENOMIC DNA]</scope>
    <source>
        <strain evidence="7 8">RP11</strain>
    </source>
</reference>
<dbReference type="InterPro" id="IPR004107">
    <property type="entry name" value="Integrase_SAM-like_N"/>
</dbReference>
<name>A0A6N6W0Q1_9BURK</name>
<dbReference type="PANTHER" id="PTHR30349:SF90">
    <property type="entry name" value="TYROSINE RECOMBINASE XERD"/>
    <property type="match status" value="1"/>
</dbReference>
<dbReference type="GO" id="GO:0006310">
    <property type="term" value="P:DNA recombination"/>
    <property type="evidence" value="ECO:0007669"/>
    <property type="project" value="UniProtKB-KW"/>
</dbReference>
<gene>
    <name evidence="7" type="ORF">FSO04_42410</name>
</gene>
<dbReference type="PROSITE" id="PS51898">
    <property type="entry name" value="TYR_RECOMBINASE"/>
    <property type="match status" value="1"/>
</dbReference>
<evidence type="ECO:0000259" key="6">
    <source>
        <dbReference type="PROSITE" id="PS51900"/>
    </source>
</evidence>
<dbReference type="Pfam" id="PF00589">
    <property type="entry name" value="Phage_integrase"/>
    <property type="match status" value="1"/>
</dbReference>
<feature type="domain" description="Tyr recombinase" evidence="5">
    <location>
        <begin position="222"/>
        <end position="405"/>
    </location>
</feature>
<dbReference type="InterPro" id="IPR044068">
    <property type="entry name" value="CB"/>
</dbReference>
<evidence type="ECO:0000313" key="7">
    <source>
        <dbReference type="EMBL" id="KAE8753946.1"/>
    </source>
</evidence>
<proteinExistence type="predicted"/>
<evidence type="ECO:0000313" key="8">
    <source>
        <dbReference type="Proteomes" id="UP000463700"/>
    </source>
</evidence>
<feature type="domain" description="Core-binding (CB)" evidence="6">
    <location>
        <begin position="114"/>
        <end position="199"/>
    </location>
</feature>
<dbReference type="InterPro" id="IPR050090">
    <property type="entry name" value="Tyrosine_recombinase_XerCD"/>
</dbReference>
<keyword evidence="3" id="KW-0233">DNA recombination</keyword>
<dbReference type="Proteomes" id="UP000463700">
    <property type="component" value="Unassembled WGS sequence"/>
</dbReference>
<dbReference type="Pfam" id="PF02899">
    <property type="entry name" value="Phage_int_SAM_1"/>
    <property type="match status" value="1"/>
</dbReference>
<dbReference type="PANTHER" id="PTHR30349">
    <property type="entry name" value="PHAGE INTEGRASE-RELATED"/>
    <property type="match status" value="1"/>
</dbReference>
<dbReference type="InterPro" id="IPR011010">
    <property type="entry name" value="DNA_brk_join_enz"/>
</dbReference>
<evidence type="ECO:0000256" key="4">
    <source>
        <dbReference type="PROSITE-ProRule" id="PRU01248"/>
    </source>
</evidence>
<dbReference type="EMBL" id="VOSW01000157">
    <property type="protein sequence ID" value="KAE8753946.1"/>
    <property type="molecule type" value="Genomic_DNA"/>
</dbReference>